<dbReference type="Proteomes" id="UP000054144">
    <property type="component" value="Unassembled WGS sequence"/>
</dbReference>
<keyword evidence="4" id="KW-1185">Reference proteome</keyword>
<evidence type="ECO:0000256" key="1">
    <source>
        <dbReference type="SAM" id="MobiDB-lite"/>
    </source>
</evidence>
<dbReference type="InterPro" id="IPR046522">
    <property type="entry name" value="DUF6699"/>
</dbReference>
<gene>
    <name evidence="3" type="ORF">FISHEDRAFT_6358</name>
</gene>
<name>A0A0D7AQZ1_9AGAR</name>
<protein>
    <recommendedName>
        <fullName evidence="2">DUF6699 domain-containing protein</fullName>
    </recommendedName>
</protein>
<evidence type="ECO:0000259" key="2">
    <source>
        <dbReference type="Pfam" id="PF20415"/>
    </source>
</evidence>
<sequence>MPGKHVRFSRTNSYRSPSPIHEYLPSSSSRSSSSARHSGHRSHRHPTRSNTIQVPVQPQLHPLLAASASYPIYYDVRFHPSSLSSAIRGGFSGSLLSEPATHPAVSALTVVLPYVSSAWSVAVRATTRSYVTVTDVLDAIYVSLRANIDARAFYALDSAERRRVTSAYEVRYHINVAEKPKGVKRVDFLHGHRFAGLIPTRHAGVWEL</sequence>
<dbReference type="EMBL" id="KN881627">
    <property type="protein sequence ID" value="KIY53208.1"/>
    <property type="molecule type" value="Genomic_DNA"/>
</dbReference>
<feature type="region of interest" description="Disordered" evidence="1">
    <location>
        <begin position="1"/>
        <end position="54"/>
    </location>
</feature>
<feature type="domain" description="DUF6699" evidence="2">
    <location>
        <begin position="72"/>
        <end position="198"/>
    </location>
</feature>
<dbReference type="OrthoDB" id="2783256at2759"/>
<evidence type="ECO:0000313" key="3">
    <source>
        <dbReference type="EMBL" id="KIY53208.1"/>
    </source>
</evidence>
<dbReference type="AlphaFoldDB" id="A0A0D7AQZ1"/>
<dbReference type="Pfam" id="PF20415">
    <property type="entry name" value="DUF6699"/>
    <property type="match status" value="1"/>
</dbReference>
<proteinExistence type="predicted"/>
<feature type="compositionally biased region" description="Basic residues" evidence="1">
    <location>
        <begin position="37"/>
        <end position="47"/>
    </location>
</feature>
<reference evidence="3 4" key="1">
    <citation type="journal article" date="2015" name="Fungal Genet. Biol.">
        <title>Evolution of novel wood decay mechanisms in Agaricales revealed by the genome sequences of Fistulina hepatica and Cylindrobasidium torrendii.</title>
        <authorList>
            <person name="Floudas D."/>
            <person name="Held B.W."/>
            <person name="Riley R."/>
            <person name="Nagy L.G."/>
            <person name="Koehler G."/>
            <person name="Ransdell A.S."/>
            <person name="Younus H."/>
            <person name="Chow J."/>
            <person name="Chiniquy J."/>
            <person name="Lipzen A."/>
            <person name="Tritt A."/>
            <person name="Sun H."/>
            <person name="Haridas S."/>
            <person name="LaButti K."/>
            <person name="Ohm R.A."/>
            <person name="Kues U."/>
            <person name="Blanchette R.A."/>
            <person name="Grigoriev I.V."/>
            <person name="Minto R.E."/>
            <person name="Hibbett D.S."/>
        </authorList>
    </citation>
    <scope>NUCLEOTIDE SEQUENCE [LARGE SCALE GENOMIC DNA]</scope>
    <source>
        <strain evidence="3 4">ATCC 64428</strain>
    </source>
</reference>
<feature type="compositionally biased region" description="Low complexity" evidence="1">
    <location>
        <begin position="26"/>
        <end position="36"/>
    </location>
</feature>
<feature type="non-terminal residue" evidence="3">
    <location>
        <position position="208"/>
    </location>
</feature>
<organism evidence="3 4">
    <name type="scientific">Fistulina hepatica ATCC 64428</name>
    <dbReference type="NCBI Taxonomy" id="1128425"/>
    <lineage>
        <taxon>Eukaryota</taxon>
        <taxon>Fungi</taxon>
        <taxon>Dikarya</taxon>
        <taxon>Basidiomycota</taxon>
        <taxon>Agaricomycotina</taxon>
        <taxon>Agaricomycetes</taxon>
        <taxon>Agaricomycetidae</taxon>
        <taxon>Agaricales</taxon>
        <taxon>Fistulinaceae</taxon>
        <taxon>Fistulina</taxon>
    </lineage>
</organism>
<evidence type="ECO:0000313" key="4">
    <source>
        <dbReference type="Proteomes" id="UP000054144"/>
    </source>
</evidence>
<accession>A0A0D7AQZ1</accession>